<comment type="similarity">
    <text evidence="1">Belongs to the MreC family.</text>
</comment>
<dbReference type="InterPro" id="IPR007221">
    <property type="entry name" value="MreC"/>
</dbReference>
<dbReference type="Gene3D" id="2.40.10.340">
    <property type="entry name" value="Rod shape-determining protein MreC, domain 1"/>
    <property type="match status" value="1"/>
</dbReference>
<dbReference type="InterPro" id="IPR042177">
    <property type="entry name" value="Cell/Rod_1"/>
</dbReference>
<evidence type="ECO:0000256" key="1">
    <source>
        <dbReference type="ARBA" id="ARBA00009369"/>
    </source>
</evidence>
<dbReference type="Proteomes" id="UP001484239">
    <property type="component" value="Unassembled WGS sequence"/>
</dbReference>
<evidence type="ECO:0000256" key="3">
    <source>
        <dbReference type="ARBA" id="ARBA00022960"/>
    </source>
</evidence>
<dbReference type="PANTHER" id="PTHR34138">
    <property type="entry name" value="CELL SHAPE-DETERMINING PROTEIN MREC"/>
    <property type="match status" value="1"/>
</dbReference>
<dbReference type="Pfam" id="PF04085">
    <property type="entry name" value="MreC"/>
    <property type="match status" value="1"/>
</dbReference>
<comment type="caution">
    <text evidence="6">The sequence shown here is derived from an EMBL/GenBank/DDBJ whole genome shotgun (WGS) entry which is preliminary data.</text>
</comment>
<evidence type="ECO:0000259" key="5">
    <source>
        <dbReference type="Pfam" id="PF04085"/>
    </source>
</evidence>
<keyword evidence="7" id="KW-1185">Reference proteome</keyword>
<dbReference type="Gene3D" id="2.40.10.350">
    <property type="entry name" value="Rod shape-determining protein MreC, domain 2"/>
    <property type="match status" value="1"/>
</dbReference>
<proteinExistence type="inferred from homology"/>
<organism evidence="6 7">
    <name type="scientific">Gaopeijia maritima</name>
    <dbReference type="NCBI Taxonomy" id="3119007"/>
    <lineage>
        <taxon>Bacteria</taxon>
        <taxon>Pseudomonadati</taxon>
        <taxon>Gemmatimonadota</taxon>
        <taxon>Longimicrobiia</taxon>
        <taxon>Gaopeijiales</taxon>
        <taxon>Gaopeijiaceae</taxon>
        <taxon>Gaopeijia</taxon>
    </lineage>
</organism>
<dbReference type="RefSeq" id="WP_405274611.1">
    <property type="nucleotide sequence ID" value="NZ_CP144380.1"/>
</dbReference>
<dbReference type="EMBL" id="JBBHLI010000002">
    <property type="protein sequence ID" value="MEK9500590.1"/>
    <property type="molecule type" value="Genomic_DNA"/>
</dbReference>
<dbReference type="PANTHER" id="PTHR34138:SF1">
    <property type="entry name" value="CELL SHAPE-DETERMINING PROTEIN MREC"/>
    <property type="match status" value="1"/>
</dbReference>
<reference evidence="6 7" key="1">
    <citation type="submission" date="2024-02" db="EMBL/GenBank/DDBJ databases">
        <title>A novel Gemmatimonadota bacterium.</title>
        <authorList>
            <person name="Du Z.-J."/>
            <person name="Ye Y.-Q."/>
        </authorList>
    </citation>
    <scope>NUCLEOTIDE SEQUENCE [LARGE SCALE GENOMIC DNA]</scope>
    <source>
        <strain evidence="6 7">DH-20</strain>
    </source>
</reference>
<evidence type="ECO:0000313" key="7">
    <source>
        <dbReference type="Proteomes" id="UP001484239"/>
    </source>
</evidence>
<dbReference type="InterPro" id="IPR042175">
    <property type="entry name" value="Cell/Rod_MreC_2"/>
</dbReference>
<evidence type="ECO:0000256" key="4">
    <source>
        <dbReference type="ARBA" id="ARBA00032089"/>
    </source>
</evidence>
<dbReference type="InterPro" id="IPR055342">
    <property type="entry name" value="MreC_beta-barrel_core"/>
</dbReference>
<evidence type="ECO:0000256" key="2">
    <source>
        <dbReference type="ARBA" id="ARBA00013855"/>
    </source>
</evidence>
<keyword evidence="3" id="KW-0133">Cell shape</keyword>
<feature type="domain" description="Rod shape-determining protein MreC beta-barrel core" evidence="5">
    <location>
        <begin position="124"/>
        <end position="267"/>
    </location>
</feature>
<accession>A0ABU9E9J6</accession>
<gene>
    <name evidence="6" type="primary">mreC</name>
    <name evidence="6" type="ORF">WI372_06345</name>
</gene>
<sequence length="353" mass="38237">MPPYVPPGPLDADARRQGIIAVTFLVLAIALTALPPAGKQVVASALRASVLRPFLGLQELVVSASQRTLDVQQLQARLDSATARLAVRTTLEEENRRLRALLDLAARVETPWRSAQVLRPGTQGSESIFLLNVGSDDGIPPRAPVITREGLAGVVREVRDDHSIGMDWTHPDFSVSAMSRDGAVYGFVEVRRGLFREEDRLLLTSTPYHTRLESGDEIVTSGIGGVYPRGIPIGRVIELAEEQGGWITSYWVEPYVSPGDVVQVVVLLGSADSVADGAVPPPAFEQDSAVYRGADLSALWPEGETGTREERWNRERLRADSLAALRDEVARLQQTIDQLRGVDSVSTGPGGQP</sequence>
<evidence type="ECO:0000313" key="6">
    <source>
        <dbReference type="EMBL" id="MEK9500590.1"/>
    </source>
</evidence>
<name>A0ABU9E9J6_9BACT</name>
<protein>
    <recommendedName>
        <fullName evidence="2">Cell shape-determining protein MreC</fullName>
    </recommendedName>
    <alternativeName>
        <fullName evidence="4">Cell shape protein MreC</fullName>
    </alternativeName>
</protein>